<gene>
    <name evidence="1" type="ORF">KY290_031303</name>
</gene>
<dbReference type="Gene3D" id="3.60.10.10">
    <property type="entry name" value="Endonuclease/exonuclease/phosphatase"/>
    <property type="match status" value="1"/>
</dbReference>
<protein>
    <submittedName>
        <fullName evidence="1">Uncharacterized protein</fullName>
    </submittedName>
</protein>
<accession>A0ABQ7U8Y2</accession>
<reference evidence="1 2" key="1">
    <citation type="journal article" date="2021" name="bioRxiv">
        <title>Chromosome-scale and haplotype-resolved genome assembly of a tetraploid potato cultivar.</title>
        <authorList>
            <person name="Sun H."/>
            <person name="Jiao W.-B."/>
            <person name="Krause K."/>
            <person name="Campoy J.A."/>
            <person name="Goel M."/>
            <person name="Folz-Donahue K."/>
            <person name="Kukat C."/>
            <person name="Huettel B."/>
            <person name="Schneeberger K."/>
        </authorList>
    </citation>
    <scope>NUCLEOTIDE SEQUENCE [LARGE SCALE GENOMIC DNA]</scope>
    <source>
        <strain evidence="1">SolTubOtavaFocal</strain>
        <tissue evidence="1">Leaves</tissue>
    </source>
</reference>
<organism evidence="1 2">
    <name type="scientific">Solanum tuberosum</name>
    <name type="common">Potato</name>
    <dbReference type="NCBI Taxonomy" id="4113"/>
    <lineage>
        <taxon>Eukaryota</taxon>
        <taxon>Viridiplantae</taxon>
        <taxon>Streptophyta</taxon>
        <taxon>Embryophyta</taxon>
        <taxon>Tracheophyta</taxon>
        <taxon>Spermatophyta</taxon>
        <taxon>Magnoliopsida</taxon>
        <taxon>eudicotyledons</taxon>
        <taxon>Gunneridae</taxon>
        <taxon>Pentapetalae</taxon>
        <taxon>asterids</taxon>
        <taxon>lamiids</taxon>
        <taxon>Solanales</taxon>
        <taxon>Solanaceae</taxon>
        <taxon>Solanoideae</taxon>
        <taxon>Solaneae</taxon>
        <taxon>Solanum</taxon>
    </lineage>
</organism>
<dbReference type="InterPro" id="IPR036691">
    <property type="entry name" value="Endo/exonu/phosph_ase_sf"/>
</dbReference>
<name>A0ABQ7U8Y2_SOLTU</name>
<dbReference type="Proteomes" id="UP000826656">
    <property type="component" value="Unassembled WGS sequence"/>
</dbReference>
<sequence>MEVQMDTEQLLSFKLTDIDDGHEIHVTLVYASTNRHTRIALWDDLYTIATTMTSPWLVGGDFNVIIDDLEKYGGLPVQFNETEDFIHCINIAS</sequence>
<comment type="caution">
    <text evidence="1">The sequence shown here is derived from an EMBL/GenBank/DDBJ whole genome shotgun (WGS) entry which is preliminary data.</text>
</comment>
<keyword evidence="2" id="KW-1185">Reference proteome</keyword>
<proteinExistence type="predicted"/>
<dbReference type="EMBL" id="JAIVGD010000023">
    <property type="protein sequence ID" value="KAH0743310.1"/>
    <property type="molecule type" value="Genomic_DNA"/>
</dbReference>
<dbReference type="SUPFAM" id="SSF56219">
    <property type="entry name" value="DNase I-like"/>
    <property type="match status" value="1"/>
</dbReference>
<evidence type="ECO:0000313" key="1">
    <source>
        <dbReference type="EMBL" id="KAH0743310.1"/>
    </source>
</evidence>
<evidence type="ECO:0000313" key="2">
    <source>
        <dbReference type="Proteomes" id="UP000826656"/>
    </source>
</evidence>